<name>A0A0N7KCG4_ORYSJ</name>
<sequence>MDRCRDTVATRVGTAWERHVAADEYCRHIPANHRWMLPPAWLLDPQWIVLYLRFESPVASARSEYSGESELLPSRMGWEPRDLYDLFRTD</sequence>
<protein>
    <submittedName>
        <fullName evidence="1">Os01g0182766 protein</fullName>
    </submittedName>
</protein>
<reference evidence="1 2" key="3">
    <citation type="journal article" date="2013" name="Rice">
        <title>Improvement of the Oryza sativa Nipponbare reference genome using next generation sequence and optical map data.</title>
        <authorList>
            <person name="Kawahara Y."/>
            <person name="de la Bastide M."/>
            <person name="Hamilton J.P."/>
            <person name="Kanamori H."/>
            <person name="McCombie W.R."/>
            <person name="Ouyang S."/>
            <person name="Schwartz D.C."/>
            <person name="Tanaka T."/>
            <person name="Wu J."/>
            <person name="Zhou S."/>
            <person name="Childs K.L."/>
            <person name="Davidson R.M."/>
            <person name="Lin H."/>
            <person name="Quesada-Ocampo L."/>
            <person name="Vaillancourt B."/>
            <person name="Sakai H."/>
            <person name="Lee S.S."/>
            <person name="Kim J."/>
            <person name="Numa H."/>
            <person name="Itoh T."/>
            <person name="Buell C.R."/>
            <person name="Matsumoto T."/>
        </authorList>
    </citation>
    <scope>NUCLEOTIDE SEQUENCE [LARGE SCALE GENOMIC DNA]</scope>
    <source>
        <strain evidence="2">cv. Nipponbare</strain>
    </source>
</reference>
<reference evidence="1 2" key="2">
    <citation type="journal article" date="2013" name="Plant Cell Physiol.">
        <title>Rice Annotation Project Database (RAP-DB): an integrative and interactive database for rice genomics.</title>
        <authorList>
            <person name="Sakai H."/>
            <person name="Lee S.S."/>
            <person name="Tanaka T."/>
            <person name="Numa H."/>
            <person name="Kim J."/>
            <person name="Kawahara Y."/>
            <person name="Wakimoto H."/>
            <person name="Yang C.C."/>
            <person name="Iwamoto M."/>
            <person name="Abe T."/>
            <person name="Yamada Y."/>
            <person name="Muto A."/>
            <person name="Inokuchi H."/>
            <person name="Ikemura T."/>
            <person name="Matsumoto T."/>
            <person name="Sasaki T."/>
            <person name="Itoh T."/>
        </authorList>
    </citation>
    <scope>NUCLEOTIDE SEQUENCE [LARGE SCALE GENOMIC DNA]</scope>
    <source>
        <strain evidence="2">cv. Nipponbare</strain>
    </source>
</reference>
<reference evidence="2" key="1">
    <citation type="journal article" date="2005" name="Nature">
        <title>The map-based sequence of the rice genome.</title>
        <authorList>
            <consortium name="International rice genome sequencing project (IRGSP)"/>
            <person name="Matsumoto T."/>
            <person name="Wu J."/>
            <person name="Kanamori H."/>
            <person name="Katayose Y."/>
            <person name="Fujisawa M."/>
            <person name="Namiki N."/>
            <person name="Mizuno H."/>
            <person name="Yamamoto K."/>
            <person name="Antonio B.A."/>
            <person name="Baba T."/>
            <person name="Sakata K."/>
            <person name="Nagamura Y."/>
            <person name="Aoki H."/>
            <person name="Arikawa K."/>
            <person name="Arita K."/>
            <person name="Bito T."/>
            <person name="Chiden Y."/>
            <person name="Fujitsuka N."/>
            <person name="Fukunaka R."/>
            <person name="Hamada M."/>
            <person name="Harada C."/>
            <person name="Hayashi A."/>
            <person name="Hijishita S."/>
            <person name="Honda M."/>
            <person name="Hosokawa S."/>
            <person name="Ichikawa Y."/>
            <person name="Idonuma A."/>
            <person name="Iijima M."/>
            <person name="Ikeda M."/>
            <person name="Ikeno M."/>
            <person name="Ito K."/>
            <person name="Ito S."/>
            <person name="Ito T."/>
            <person name="Ito Y."/>
            <person name="Ito Y."/>
            <person name="Iwabuchi A."/>
            <person name="Kamiya K."/>
            <person name="Karasawa W."/>
            <person name="Kurita K."/>
            <person name="Katagiri S."/>
            <person name="Kikuta A."/>
            <person name="Kobayashi H."/>
            <person name="Kobayashi N."/>
            <person name="Machita K."/>
            <person name="Maehara T."/>
            <person name="Masukawa M."/>
            <person name="Mizubayashi T."/>
            <person name="Mukai Y."/>
            <person name="Nagasaki H."/>
            <person name="Nagata Y."/>
            <person name="Naito S."/>
            <person name="Nakashima M."/>
            <person name="Nakama Y."/>
            <person name="Nakamichi Y."/>
            <person name="Nakamura M."/>
            <person name="Meguro A."/>
            <person name="Negishi M."/>
            <person name="Ohta I."/>
            <person name="Ohta T."/>
            <person name="Okamoto M."/>
            <person name="Ono N."/>
            <person name="Saji S."/>
            <person name="Sakaguchi M."/>
            <person name="Sakai K."/>
            <person name="Shibata M."/>
            <person name="Shimokawa T."/>
            <person name="Song J."/>
            <person name="Takazaki Y."/>
            <person name="Terasawa K."/>
            <person name="Tsugane M."/>
            <person name="Tsuji K."/>
            <person name="Ueda S."/>
            <person name="Waki K."/>
            <person name="Yamagata H."/>
            <person name="Yamamoto M."/>
            <person name="Yamamoto S."/>
            <person name="Yamane H."/>
            <person name="Yoshiki S."/>
            <person name="Yoshihara R."/>
            <person name="Yukawa K."/>
            <person name="Zhong H."/>
            <person name="Yano M."/>
            <person name="Yuan Q."/>
            <person name="Ouyang S."/>
            <person name="Liu J."/>
            <person name="Jones K.M."/>
            <person name="Gansberger K."/>
            <person name="Moffat K."/>
            <person name="Hill J."/>
            <person name="Bera J."/>
            <person name="Fadrosh D."/>
            <person name="Jin S."/>
            <person name="Johri S."/>
            <person name="Kim M."/>
            <person name="Overton L."/>
            <person name="Reardon M."/>
            <person name="Tsitrin T."/>
            <person name="Vuong H."/>
            <person name="Weaver B."/>
            <person name="Ciecko A."/>
            <person name="Tallon L."/>
            <person name="Jackson J."/>
            <person name="Pai G."/>
            <person name="Aken S.V."/>
            <person name="Utterback T."/>
            <person name="Reidmuller S."/>
            <person name="Feldblyum T."/>
            <person name="Hsiao J."/>
            <person name="Zismann V."/>
            <person name="Iobst S."/>
            <person name="de Vazeille A.R."/>
            <person name="Buell C.R."/>
            <person name="Ying K."/>
            <person name="Li Y."/>
            <person name="Lu T."/>
            <person name="Huang Y."/>
            <person name="Zhao Q."/>
            <person name="Feng Q."/>
            <person name="Zhang L."/>
            <person name="Zhu J."/>
            <person name="Weng Q."/>
            <person name="Mu J."/>
            <person name="Lu Y."/>
            <person name="Fan D."/>
            <person name="Liu Y."/>
            <person name="Guan J."/>
            <person name="Zhang Y."/>
            <person name="Yu S."/>
            <person name="Liu X."/>
            <person name="Zhang Y."/>
            <person name="Hong G."/>
            <person name="Han B."/>
            <person name="Choisne N."/>
            <person name="Demange N."/>
            <person name="Orjeda G."/>
            <person name="Samain S."/>
            <person name="Cattolico L."/>
            <person name="Pelletier E."/>
            <person name="Couloux A."/>
            <person name="Segurens B."/>
            <person name="Wincker P."/>
            <person name="D'Hont A."/>
            <person name="Scarpelli C."/>
            <person name="Weissenbach J."/>
            <person name="Salanoubat M."/>
            <person name="Quetier F."/>
            <person name="Yu Y."/>
            <person name="Kim H.R."/>
            <person name="Rambo T."/>
            <person name="Currie J."/>
            <person name="Collura K."/>
            <person name="Luo M."/>
            <person name="Yang T."/>
            <person name="Ammiraju J.S.S."/>
            <person name="Engler F."/>
            <person name="Soderlund C."/>
            <person name="Wing R.A."/>
            <person name="Palmer L.E."/>
            <person name="de la Bastide M."/>
            <person name="Spiegel L."/>
            <person name="Nascimento L."/>
            <person name="Zutavern T."/>
            <person name="O'Shaughnessy A."/>
            <person name="Dike S."/>
            <person name="Dedhia N."/>
            <person name="Preston R."/>
            <person name="Balija V."/>
            <person name="McCombie W.R."/>
            <person name="Chow T."/>
            <person name="Chen H."/>
            <person name="Chung M."/>
            <person name="Chen C."/>
            <person name="Shaw J."/>
            <person name="Wu H."/>
            <person name="Hsiao K."/>
            <person name="Chao Y."/>
            <person name="Chu M."/>
            <person name="Cheng C."/>
            <person name="Hour A."/>
            <person name="Lee P."/>
            <person name="Lin S."/>
            <person name="Lin Y."/>
            <person name="Liou J."/>
            <person name="Liu S."/>
            <person name="Hsing Y."/>
            <person name="Raghuvanshi S."/>
            <person name="Mohanty A."/>
            <person name="Bharti A.K."/>
            <person name="Gaur A."/>
            <person name="Gupta V."/>
            <person name="Kumar D."/>
            <person name="Ravi V."/>
            <person name="Vij S."/>
            <person name="Kapur A."/>
            <person name="Khurana P."/>
            <person name="Khurana P."/>
            <person name="Khurana J.P."/>
            <person name="Tyagi A.K."/>
            <person name="Gaikwad K."/>
            <person name="Singh A."/>
            <person name="Dalal V."/>
            <person name="Srivastava S."/>
            <person name="Dixit A."/>
            <person name="Pal A.K."/>
            <person name="Ghazi I.A."/>
            <person name="Yadav M."/>
            <person name="Pandit A."/>
            <person name="Bhargava A."/>
            <person name="Sureshbabu K."/>
            <person name="Batra K."/>
            <person name="Sharma T.R."/>
            <person name="Mohapatra T."/>
            <person name="Singh N.K."/>
            <person name="Messing J."/>
            <person name="Nelson A.B."/>
            <person name="Fuks G."/>
            <person name="Kavchok S."/>
            <person name="Keizer G."/>
            <person name="Linton E."/>
            <person name="Llaca V."/>
            <person name="Song R."/>
            <person name="Tanyolac B."/>
            <person name="Young S."/>
            <person name="Ho-Il K."/>
            <person name="Hahn J.H."/>
            <person name="Sangsakoo G."/>
            <person name="Vanavichit A."/>
            <person name="de Mattos Luiz.A.T."/>
            <person name="Zimmer P.D."/>
            <person name="Malone G."/>
            <person name="Dellagostin O."/>
            <person name="de Oliveira A.C."/>
            <person name="Bevan M."/>
            <person name="Bancroft I."/>
            <person name="Minx P."/>
            <person name="Cordum H."/>
            <person name="Wilson R."/>
            <person name="Cheng Z."/>
            <person name="Jin W."/>
            <person name="Jiang J."/>
            <person name="Leong S.A."/>
            <person name="Iwama H."/>
            <person name="Gojobori T."/>
            <person name="Itoh T."/>
            <person name="Niimura Y."/>
            <person name="Fujii Y."/>
            <person name="Habara T."/>
            <person name="Sakai H."/>
            <person name="Sato Y."/>
            <person name="Wilson G."/>
            <person name="Kumar K."/>
            <person name="McCouch S."/>
            <person name="Juretic N."/>
            <person name="Hoen D."/>
            <person name="Wright S."/>
            <person name="Bruskiewich R."/>
            <person name="Bureau T."/>
            <person name="Miyao A."/>
            <person name="Hirochika H."/>
            <person name="Nishikawa T."/>
            <person name="Kadowaki K."/>
            <person name="Sugiura M."/>
            <person name="Burr B."/>
            <person name="Sasaki T."/>
        </authorList>
    </citation>
    <scope>NUCLEOTIDE SEQUENCE [LARGE SCALE GENOMIC DNA]</scope>
    <source>
        <strain evidence="2">cv. Nipponbare</strain>
    </source>
</reference>
<accession>A0A0N7KCG4</accession>
<evidence type="ECO:0000313" key="1">
    <source>
        <dbReference type="EMBL" id="BAS70745.1"/>
    </source>
</evidence>
<evidence type="ECO:0000313" key="2">
    <source>
        <dbReference type="Proteomes" id="UP000059680"/>
    </source>
</evidence>
<dbReference type="AlphaFoldDB" id="A0A0N7KCG4"/>
<gene>
    <name evidence="1" type="ordered locus">Os01g0182766</name>
    <name evidence="1" type="ORF">OSNPB_010182766</name>
</gene>
<dbReference type="PaxDb" id="39947-A0A0N7KCG4"/>
<dbReference type="EMBL" id="AP014957">
    <property type="protein sequence ID" value="BAS70745.1"/>
    <property type="molecule type" value="Genomic_DNA"/>
</dbReference>
<keyword evidence="2" id="KW-1185">Reference proteome</keyword>
<proteinExistence type="predicted"/>
<dbReference type="InParanoid" id="A0A0N7KCG4"/>
<organism evidence="1 2">
    <name type="scientific">Oryza sativa subsp. japonica</name>
    <name type="common">Rice</name>
    <dbReference type="NCBI Taxonomy" id="39947"/>
    <lineage>
        <taxon>Eukaryota</taxon>
        <taxon>Viridiplantae</taxon>
        <taxon>Streptophyta</taxon>
        <taxon>Embryophyta</taxon>
        <taxon>Tracheophyta</taxon>
        <taxon>Spermatophyta</taxon>
        <taxon>Magnoliopsida</taxon>
        <taxon>Liliopsida</taxon>
        <taxon>Poales</taxon>
        <taxon>Poaceae</taxon>
        <taxon>BOP clade</taxon>
        <taxon>Oryzoideae</taxon>
        <taxon>Oryzeae</taxon>
        <taxon>Oryzinae</taxon>
        <taxon>Oryza</taxon>
        <taxon>Oryza sativa</taxon>
    </lineage>
</organism>
<dbReference type="Proteomes" id="UP000059680">
    <property type="component" value="Chromosome 1"/>
</dbReference>